<keyword evidence="1" id="KW-0645">Protease</keyword>
<protein>
    <submittedName>
        <fullName evidence="1">Putative ATP dependent Clp protease</fullName>
    </submittedName>
</protein>
<proteinExistence type="predicted"/>
<reference evidence="1" key="1">
    <citation type="journal article" date="2021" name="Proc. Natl. Acad. Sci. U.S.A.">
        <title>A Catalog of Tens of Thousands of Viruses from Human Metagenomes Reveals Hidden Associations with Chronic Diseases.</title>
        <authorList>
            <person name="Tisza M.J."/>
            <person name="Buck C.B."/>
        </authorList>
    </citation>
    <scope>NUCLEOTIDE SEQUENCE</scope>
    <source>
        <strain evidence="1">CtYM922</strain>
    </source>
</reference>
<dbReference type="InterPro" id="IPR029045">
    <property type="entry name" value="ClpP/crotonase-like_dom_sf"/>
</dbReference>
<keyword evidence="1" id="KW-0378">Hydrolase</keyword>
<dbReference type="GO" id="GO:0006508">
    <property type="term" value="P:proteolysis"/>
    <property type="evidence" value="ECO:0007669"/>
    <property type="project" value="UniProtKB-KW"/>
</dbReference>
<dbReference type="CDD" id="cd07016">
    <property type="entry name" value="S14_ClpP_1"/>
    <property type="match status" value="1"/>
</dbReference>
<dbReference type="InterPro" id="IPR023562">
    <property type="entry name" value="ClpP/TepA"/>
</dbReference>
<organism evidence="1">
    <name type="scientific">Siphoviridae sp. ctYM922</name>
    <dbReference type="NCBI Taxonomy" id="2825547"/>
    <lineage>
        <taxon>Viruses</taxon>
        <taxon>Duplodnaviria</taxon>
        <taxon>Heunggongvirae</taxon>
        <taxon>Uroviricota</taxon>
        <taxon>Caudoviricetes</taxon>
    </lineage>
</organism>
<dbReference type="SUPFAM" id="SSF52096">
    <property type="entry name" value="ClpP/crotonase"/>
    <property type="match status" value="1"/>
</dbReference>
<evidence type="ECO:0000313" key="1">
    <source>
        <dbReference type="EMBL" id="DAF90996.1"/>
    </source>
</evidence>
<dbReference type="EMBL" id="BK016042">
    <property type="protein sequence ID" value="DAF90996.1"/>
    <property type="molecule type" value="Genomic_DNA"/>
</dbReference>
<dbReference type="PANTHER" id="PTHR42987:SF4">
    <property type="entry name" value="PROTEASE SOHB-RELATED"/>
    <property type="match status" value="1"/>
</dbReference>
<dbReference type="NCBIfam" id="NF045542">
    <property type="entry name" value="Clp_rel_HeadMat"/>
    <property type="match status" value="1"/>
</dbReference>
<accession>A0A8S5U969</accession>
<dbReference type="PANTHER" id="PTHR42987">
    <property type="entry name" value="PEPTIDASE S49"/>
    <property type="match status" value="1"/>
</dbReference>
<name>A0A8S5U969_9CAUD</name>
<sequence>MEVIKIKYFKNVTSTSADFYIYGAIVDEKEADWWTGETSKTEIDINEMKSEIEELKKESITDFNIYINSPGGSVFASSTIVSLLKRFKQEHGIKIHSYIDGLCASAATYICMVADDINVYQNSIMMIHKPLSIAYGNSDDFQKEIDTLNTIENNLMIPMYMNKFKKSEEELRNLIKDETWFNGNIFDKYYIGEFFNINYIDETKQAIALKDSNLLKNYKHIPKNILANANKEEFKENIDYSFYENKIKKIEEI</sequence>
<dbReference type="Gene3D" id="3.90.226.10">
    <property type="entry name" value="2-enoyl-CoA Hydratase, Chain A, domain 1"/>
    <property type="match status" value="1"/>
</dbReference>
<dbReference type="GO" id="GO:0008233">
    <property type="term" value="F:peptidase activity"/>
    <property type="evidence" value="ECO:0007669"/>
    <property type="project" value="UniProtKB-KW"/>
</dbReference>
<dbReference type="Pfam" id="PF00574">
    <property type="entry name" value="CLP_protease"/>
    <property type="match status" value="1"/>
</dbReference>